<dbReference type="GO" id="GO:0003955">
    <property type="term" value="F:NAD(P)H dehydrogenase (quinone) activity"/>
    <property type="evidence" value="ECO:0007669"/>
    <property type="project" value="TreeGrafter"/>
</dbReference>
<dbReference type="GO" id="GO:0005829">
    <property type="term" value="C:cytosol"/>
    <property type="evidence" value="ECO:0007669"/>
    <property type="project" value="TreeGrafter"/>
</dbReference>
<dbReference type="InterPro" id="IPR003680">
    <property type="entry name" value="Flavodoxin_fold"/>
</dbReference>
<evidence type="ECO:0000313" key="5">
    <source>
        <dbReference type="Proteomes" id="UP000267049"/>
    </source>
</evidence>
<name>A0A3M8SR66_9GAMM</name>
<dbReference type="AlphaFoldDB" id="A0A3M8SR66"/>
<dbReference type="Gene3D" id="3.40.50.360">
    <property type="match status" value="1"/>
</dbReference>
<dbReference type="InterPro" id="IPR051545">
    <property type="entry name" value="NAD(P)H_dehydrogenase_qn"/>
</dbReference>
<dbReference type="OrthoDB" id="9798454at2"/>
<dbReference type="InterPro" id="IPR029039">
    <property type="entry name" value="Flavoprotein-like_sf"/>
</dbReference>
<organism evidence="4 5">
    <name type="scientific">Montanilutibacter psychrotolerans</name>
    <dbReference type="NCBI Taxonomy" id="1327343"/>
    <lineage>
        <taxon>Bacteria</taxon>
        <taxon>Pseudomonadati</taxon>
        <taxon>Pseudomonadota</taxon>
        <taxon>Gammaproteobacteria</taxon>
        <taxon>Lysobacterales</taxon>
        <taxon>Lysobacteraceae</taxon>
        <taxon>Montanilutibacter</taxon>
    </lineage>
</organism>
<dbReference type="EMBL" id="RIBS01000005">
    <property type="protein sequence ID" value="RNF83263.1"/>
    <property type="molecule type" value="Genomic_DNA"/>
</dbReference>
<protein>
    <submittedName>
        <fullName evidence="4">Flavodoxin family protein</fullName>
    </submittedName>
</protein>
<keyword evidence="2" id="KW-0560">Oxidoreductase</keyword>
<sequence length="193" mass="22410">MRKHILVINGNPKPDSFCRSLAESYARGASERGHHVETVHLAELRFDPSLWHGYDQRQELEPDLLALKQQILAAQHLVFAYPIWWGGMPSLMKGMFDRLFLPGIAFRYHDGSNTRWERLLAGRSAQLLVSMDTPPWYFRWIYRMPGIHQMRRTILEFCGVKPVRVATFGAIRGADDQRLKRWLHDAQMLGARA</sequence>
<reference evidence="4 5" key="1">
    <citation type="submission" date="2018-11" db="EMBL/GenBank/DDBJ databases">
        <title>Lysobacter cryohumiis sp. nov., isolated from soil in the Tianshan Mountains, Xinjiang, China.</title>
        <authorList>
            <person name="Luo Y."/>
            <person name="Sheng H."/>
        </authorList>
    </citation>
    <scope>NUCLEOTIDE SEQUENCE [LARGE SCALE GENOMIC DNA]</scope>
    <source>
        <strain evidence="4 5">ZS60</strain>
    </source>
</reference>
<evidence type="ECO:0000313" key="4">
    <source>
        <dbReference type="EMBL" id="RNF83263.1"/>
    </source>
</evidence>
<dbReference type="SUPFAM" id="SSF52218">
    <property type="entry name" value="Flavoproteins"/>
    <property type="match status" value="1"/>
</dbReference>
<comment type="similarity">
    <text evidence="1">Belongs to the NAD(P)H dehydrogenase (quinone) family.</text>
</comment>
<dbReference type="Pfam" id="PF02525">
    <property type="entry name" value="Flavodoxin_2"/>
    <property type="match status" value="1"/>
</dbReference>
<proteinExistence type="inferred from homology"/>
<evidence type="ECO:0000259" key="3">
    <source>
        <dbReference type="Pfam" id="PF02525"/>
    </source>
</evidence>
<dbReference type="Proteomes" id="UP000267049">
    <property type="component" value="Unassembled WGS sequence"/>
</dbReference>
<dbReference type="RefSeq" id="WP_123088394.1">
    <property type="nucleotide sequence ID" value="NZ_RIBS01000005.1"/>
</dbReference>
<evidence type="ECO:0000256" key="2">
    <source>
        <dbReference type="ARBA" id="ARBA00023002"/>
    </source>
</evidence>
<comment type="caution">
    <text evidence="4">The sequence shown here is derived from an EMBL/GenBank/DDBJ whole genome shotgun (WGS) entry which is preliminary data.</text>
</comment>
<feature type="domain" description="Flavodoxin-like fold" evidence="3">
    <location>
        <begin position="3"/>
        <end position="179"/>
    </location>
</feature>
<accession>A0A3M8SR66</accession>
<dbReference type="PANTHER" id="PTHR10204:SF34">
    <property type="entry name" value="NAD(P)H DEHYDROGENASE [QUINONE] 1 ISOFORM 1"/>
    <property type="match status" value="1"/>
</dbReference>
<evidence type="ECO:0000256" key="1">
    <source>
        <dbReference type="ARBA" id="ARBA00006252"/>
    </source>
</evidence>
<keyword evidence="5" id="KW-1185">Reference proteome</keyword>
<dbReference type="PANTHER" id="PTHR10204">
    <property type="entry name" value="NAD P H OXIDOREDUCTASE-RELATED"/>
    <property type="match status" value="1"/>
</dbReference>
<gene>
    <name evidence="4" type="ORF">EER27_12280</name>
</gene>